<dbReference type="InterPro" id="IPR042099">
    <property type="entry name" value="ANL_N_sf"/>
</dbReference>
<dbReference type="PANTHER" id="PTHR24096:SF323">
    <property type="entry name" value="BLR3536 PROTEIN"/>
    <property type="match status" value="1"/>
</dbReference>
<accession>A0ABU7L6T8</accession>
<feature type="domain" description="AMP-binding enzyme C-terminal" evidence="2">
    <location>
        <begin position="417"/>
        <end position="494"/>
    </location>
</feature>
<dbReference type="EMBL" id="JAUTXY010000002">
    <property type="protein sequence ID" value="MEE2057256.1"/>
    <property type="molecule type" value="Genomic_DNA"/>
</dbReference>
<proteinExistence type="predicted"/>
<comment type="caution">
    <text evidence="3">The sequence shown here is derived from an EMBL/GenBank/DDBJ whole genome shotgun (WGS) entry which is preliminary data.</text>
</comment>
<evidence type="ECO:0000313" key="4">
    <source>
        <dbReference type="Proteomes" id="UP001336020"/>
    </source>
</evidence>
<sequence>MNLTDLAANYEAKPAVAMAGSGATLSYRELEDASNRIAHLLRQRGLRAGDHIAILMENCLDVFPVVWAAQRAGLLYTPVNWHLADDEAAYVVENCGARLLVHSEQLDRLAAVVAAETPAIEGRLTVGQTSPSGAERVADAVVDLPTTPIDDEIEGYYMFYSSGTTGRPKGILPALTGASFGTGLMIDTTMRNAFGFGPDTVYLSPGPLYHAAPLGWSMGTVRNGGTAIIMDRFDAEVALAEIGAQRVTHAQFVPTMFVRMLKLPDETRVRYDVSSLRVVVHAAAPCPTEVKERMIDWFGPKILEFYAGSEGNGFFMITTPEWLEHRGSVGRPTLGEVHICDDDGVELAQGEVGTIWMSGTAKFEYHGDADKTDGAYNDKGWSTLGDLGHVDEDGYLYLSARRTDLILSGGVNIYPQEIEDALTMHPAVLDVAVVGVPDEEMGQRVHAVVTPADGIAADEALAAELITHAREKLAHFKAPRSVEFGEVPRLPSGKILKRALLARYEGTGVAW</sequence>
<dbReference type="InterPro" id="IPR000873">
    <property type="entry name" value="AMP-dep_synth/lig_dom"/>
</dbReference>
<evidence type="ECO:0000313" key="3">
    <source>
        <dbReference type="EMBL" id="MEE2057256.1"/>
    </source>
</evidence>
<dbReference type="Gene3D" id="3.30.300.30">
    <property type="match status" value="1"/>
</dbReference>
<protein>
    <submittedName>
        <fullName evidence="3">Acyl-CoA synthetase</fullName>
    </submittedName>
</protein>
<dbReference type="SUPFAM" id="SSF56801">
    <property type="entry name" value="Acetyl-CoA synthetase-like"/>
    <property type="match status" value="1"/>
</dbReference>
<gene>
    <name evidence="3" type="ORF">Q7514_06915</name>
</gene>
<name>A0ABU7L6T8_9NOCA</name>
<evidence type="ECO:0000259" key="2">
    <source>
        <dbReference type="Pfam" id="PF13193"/>
    </source>
</evidence>
<dbReference type="Gene3D" id="3.40.50.12780">
    <property type="entry name" value="N-terminal domain of ligase-like"/>
    <property type="match status" value="1"/>
</dbReference>
<dbReference type="InterPro" id="IPR025110">
    <property type="entry name" value="AMP-bd_C"/>
</dbReference>
<dbReference type="Proteomes" id="UP001336020">
    <property type="component" value="Unassembled WGS sequence"/>
</dbReference>
<keyword evidence="4" id="KW-1185">Reference proteome</keyword>
<reference evidence="3 4" key="1">
    <citation type="submission" date="2023-07" db="EMBL/GenBank/DDBJ databases">
        <authorList>
            <person name="Girao M."/>
            <person name="Carvalho M.F."/>
        </authorList>
    </citation>
    <scope>NUCLEOTIDE SEQUENCE [LARGE SCALE GENOMIC DNA]</scope>
    <source>
        <strain evidence="3 4">YIM65754</strain>
    </source>
</reference>
<dbReference type="InterPro" id="IPR045851">
    <property type="entry name" value="AMP-bd_C_sf"/>
</dbReference>
<dbReference type="Pfam" id="PF13193">
    <property type="entry name" value="AMP-binding_C"/>
    <property type="match status" value="1"/>
</dbReference>
<evidence type="ECO:0000259" key="1">
    <source>
        <dbReference type="Pfam" id="PF00501"/>
    </source>
</evidence>
<dbReference type="RefSeq" id="WP_330132656.1">
    <property type="nucleotide sequence ID" value="NZ_JAUTXY010000002.1"/>
</dbReference>
<organism evidence="3 4">
    <name type="scientific">Rhodococcus artemisiae</name>
    <dbReference type="NCBI Taxonomy" id="714159"/>
    <lineage>
        <taxon>Bacteria</taxon>
        <taxon>Bacillati</taxon>
        <taxon>Actinomycetota</taxon>
        <taxon>Actinomycetes</taxon>
        <taxon>Mycobacteriales</taxon>
        <taxon>Nocardiaceae</taxon>
        <taxon>Rhodococcus</taxon>
    </lineage>
</organism>
<dbReference type="PANTHER" id="PTHR24096">
    <property type="entry name" value="LONG-CHAIN-FATTY-ACID--COA LIGASE"/>
    <property type="match status" value="1"/>
</dbReference>
<dbReference type="Pfam" id="PF00501">
    <property type="entry name" value="AMP-binding"/>
    <property type="match status" value="1"/>
</dbReference>
<dbReference type="InterPro" id="IPR020845">
    <property type="entry name" value="AMP-binding_CS"/>
</dbReference>
<feature type="domain" description="AMP-dependent synthetase/ligase" evidence="1">
    <location>
        <begin position="7"/>
        <end position="360"/>
    </location>
</feature>
<dbReference type="PROSITE" id="PS00455">
    <property type="entry name" value="AMP_BINDING"/>
    <property type="match status" value="1"/>
</dbReference>